<dbReference type="PANTHER" id="PTHR48094">
    <property type="entry name" value="PROTEIN/NUCLEIC ACID DEGLYCASE DJ-1-RELATED"/>
    <property type="match status" value="1"/>
</dbReference>
<reference evidence="6 7" key="1">
    <citation type="journal article" date="2012" name="J. Bacteriol.">
        <title>Genome Sequence of Gallaecimonas xiamenensis Type Strain 3-C-1.</title>
        <authorList>
            <person name="Lai Q."/>
            <person name="Wang L."/>
            <person name="Wang W."/>
            <person name="Shao Z."/>
        </authorList>
    </citation>
    <scope>NUCLEOTIDE SEQUENCE [LARGE SCALE GENOMIC DNA]</scope>
    <source>
        <strain evidence="6 7">3-C-1</strain>
    </source>
</reference>
<comment type="caution">
    <text evidence="6">The sequence shown here is derived from an EMBL/GenBank/DDBJ whole genome shotgun (WGS) entry which is preliminary data.</text>
</comment>
<dbReference type="InterPro" id="IPR029062">
    <property type="entry name" value="Class_I_gatase-like"/>
</dbReference>
<dbReference type="RefSeq" id="WP_008485920.1">
    <property type="nucleotide sequence ID" value="NZ_AMRI01000024.1"/>
</dbReference>
<accession>K2J3K7</accession>
<proteinExistence type="inferred from homology"/>
<evidence type="ECO:0000256" key="4">
    <source>
        <dbReference type="SAM" id="SignalP"/>
    </source>
</evidence>
<feature type="signal peptide" evidence="4">
    <location>
        <begin position="1"/>
        <end position="22"/>
    </location>
</feature>
<dbReference type="CDD" id="cd03141">
    <property type="entry name" value="GATase1_Hsp31_like"/>
    <property type="match status" value="1"/>
</dbReference>
<dbReference type="Gene3D" id="3.40.50.880">
    <property type="match status" value="1"/>
</dbReference>
<protein>
    <submittedName>
        <fullName evidence="6">ThiJ/PfpI family protein</fullName>
    </submittedName>
</protein>
<dbReference type="GO" id="GO:0019172">
    <property type="term" value="F:glyoxalase III activity"/>
    <property type="evidence" value="ECO:0007669"/>
    <property type="project" value="TreeGrafter"/>
</dbReference>
<comment type="similarity">
    <text evidence="3">Belongs to the peptidase C56 family. HSP31-like subfamily.</text>
</comment>
<keyword evidence="2" id="KW-0456">Lyase</keyword>
<dbReference type="AlphaFoldDB" id="K2J3K7"/>
<feature type="domain" description="DJ-1/PfpI" evidence="5">
    <location>
        <begin position="47"/>
        <end position="243"/>
    </location>
</feature>
<evidence type="ECO:0000256" key="1">
    <source>
        <dbReference type="ARBA" id="ARBA00023016"/>
    </source>
</evidence>
<dbReference type="eggNOG" id="COG0693">
    <property type="taxonomic scope" value="Bacteria"/>
</dbReference>
<dbReference type="GO" id="GO:0005737">
    <property type="term" value="C:cytoplasm"/>
    <property type="evidence" value="ECO:0007669"/>
    <property type="project" value="TreeGrafter"/>
</dbReference>
<keyword evidence="1" id="KW-0346">Stress response</keyword>
<dbReference type="SUPFAM" id="SSF52317">
    <property type="entry name" value="Class I glutamine amidotransferase-like"/>
    <property type="match status" value="1"/>
</dbReference>
<dbReference type="OrthoDB" id="9792284at2"/>
<dbReference type="Pfam" id="PF01965">
    <property type="entry name" value="DJ-1_PfpI"/>
    <property type="match status" value="1"/>
</dbReference>
<evidence type="ECO:0000256" key="3">
    <source>
        <dbReference type="ARBA" id="ARBA00038493"/>
    </source>
</evidence>
<gene>
    <name evidence="6" type="ORF">B3C1_15237</name>
</gene>
<evidence type="ECO:0000259" key="5">
    <source>
        <dbReference type="Pfam" id="PF01965"/>
    </source>
</evidence>
<dbReference type="GO" id="GO:0019243">
    <property type="term" value="P:methylglyoxal catabolic process to D-lactate via S-lactoyl-glutathione"/>
    <property type="evidence" value="ECO:0007669"/>
    <property type="project" value="TreeGrafter"/>
</dbReference>
<sequence length="248" mass="26208">MNKAIGWAATLLALVISTTALAADRVLMVVSSHQQMGDTQEKTGFWMAELTHPYFALTRAGLDVDVASIAGGMAPVDPRSLAEPDSANQRFLNNPATRMLIDHSKVLAKVDPKDYKAVVFVGGHGTMWDFPNNPAVNRIAARIYDKGGVVAAVCHGPAALLGITLKDGSKLLAGKQVTGFANTEEDEVGLSKVVPFSLQDQLIEAGARYSKGLNWQPKVVVDGRLITGQNPASAHQLGLAVAKAVKGA</sequence>
<dbReference type="InterPro" id="IPR002818">
    <property type="entry name" value="DJ-1/PfpI"/>
</dbReference>
<dbReference type="Proteomes" id="UP000006755">
    <property type="component" value="Unassembled WGS sequence"/>
</dbReference>
<dbReference type="InterPro" id="IPR050325">
    <property type="entry name" value="Prot/Nucl_acid_deglycase"/>
</dbReference>
<dbReference type="EMBL" id="AMRI01000024">
    <property type="protein sequence ID" value="EKE69477.1"/>
    <property type="molecule type" value="Genomic_DNA"/>
</dbReference>
<dbReference type="PANTHER" id="PTHR48094:SF11">
    <property type="entry name" value="GLUTATHIONE-INDEPENDENT GLYOXALASE HSP31-RELATED"/>
    <property type="match status" value="1"/>
</dbReference>
<keyword evidence="4" id="KW-0732">Signal</keyword>
<evidence type="ECO:0000313" key="6">
    <source>
        <dbReference type="EMBL" id="EKE69477.1"/>
    </source>
</evidence>
<dbReference type="PATRIC" id="fig|745411.4.peg.2996"/>
<feature type="chain" id="PRO_5003858964" evidence="4">
    <location>
        <begin position="23"/>
        <end position="248"/>
    </location>
</feature>
<name>K2J3K7_9GAMM</name>
<dbReference type="STRING" id="745411.B3C1_15237"/>
<keyword evidence="7" id="KW-1185">Reference proteome</keyword>
<organism evidence="6 7">
    <name type="scientific">Gallaecimonas xiamenensis 3-C-1</name>
    <dbReference type="NCBI Taxonomy" id="745411"/>
    <lineage>
        <taxon>Bacteria</taxon>
        <taxon>Pseudomonadati</taxon>
        <taxon>Pseudomonadota</taxon>
        <taxon>Gammaproteobacteria</taxon>
        <taxon>Enterobacterales</taxon>
        <taxon>Gallaecimonadaceae</taxon>
        <taxon>Gallaecimonas</taxon>
    </lineage>
</organism>
<evidence type="ECO:0000256" key="2">
    <source>
        <dbReference type="ARBA" id="ARBA00023239"/>
    </source>
</evidence>
<evidence type="ECO:0000313" key="7">
    <source>
        <dbReference type="Proteomes" id="UP000006755"/>
    </source>
</evidence>